<comment type="caution">
    <text evidence="2">The sequence shown here is derived from an EMBL/GenBank/DDBJ whole genome shotgun (WGS) entry which is preliminary data.</text>
</comment>
<evidence type="ECO:0000313" key="3">
    <source>
        <dbReference type="Proteomes" id="UP000306050"/>
    </source>
</evidence>
<gene>
    <name evidence="2" type="ORF">EX895_003284</name>
</gene>
<dbReference type="KEGG" id="sgra:EX895_003284"/>
<dbReference type="EMBL" id="SRRM01000012">
    <property type="protein sequence ID" value="TKY87703.1"/>
    <property type="molecule type" value="Genomic_DNA"/>
</dbReference>
<dbReference type="GeneID" id="40726179"/>
<name>A0A4U7KTC4_9BASI</name>
<feature type="compositionally biased region" description="Low complexity" evidence="1">
    <location>
        <begin position="23"/>
        <end position="36"/>
    </location>
</feature>
<sequence>MLELSPLGPLPSPIEEERENDRFTTSTRLSRQSSTSNPGTAANGRKVQRPSDIRATRADADDFQNALDTSRRAAQRSSDSATYALRLNERPISAGGGYDDRHALIPGRLNFDSEDGGDQSEEVAVPVTAEELRVDERDKYWRCIERGKAALLKLCSVASAAATGSAPPEIRVVAAKPNGHDRREGFQDFYCQAQHEPFAAFRDGGALQIPHLTSTAADATQIGCWADADVFLLVRSAPFLSFKTVGGSDGGWYWTGELPRETFHPPLLAIPSQIAQS</sequence>
<accession>A0A4U7KTC4</accession>
<dbReference type="RefSeq" id="XP_029739688.1">
    <property type="nucleotide sequence ID" value="XM_029883882.1"/>
</dbReference>
<dbReference type="Proteomes" id="UP000306050">
    <property type="component" value="Chromosome SGRAM_20"/>
</dbReference>
<evidence type="ECO:0000313" key="2">
    <source>
        <dbReference type="EMBL" id="TKY87703.1"/>
    </source>
</evidence>
<evidence type="ECO:0000256" key="1">
    <source>
        <dbReference type="SAM" id="MobiDB-lite"/>
    </source>
</evidence>
<organism evidence="2 3">
    <name type="scientific">Sporisorium graminicola</name>
    <dbReference type="NCBI Taxonomy" id="280036"/>
    <lineage>
        <taxon>Eukaryota</taxon>
        <taxon>Fungi</taxon>
        <taxon>Dikarya</taxon>
        <taxon>Basidiomycota</taxon>
        <taxon>Ustilaginomycotina</taxon>
        <taxon>Ustilaginomycetes</taxon>
        <taxon>Ustilaginales</taxon>
        <taxon>Ustilaginaceae</taxon>
        <taxon>Sporisorium</taxon>
    </lineage>
</organism>
<keyword evidence="3" id="KW-1185">Reference proteome</keyword>
<proteinExistence type="predicted"/>
<protein>
    <submittedName>
        <fullName evidence="2">Uncharacterized protein</fullName>
    </submittedName>
</protein>
<feature type="region of interest" description="Disordered" evidence="1">
    <location>
        <begin position="1"/>
        <end position="79"/>
    </location>
</feature>
<reference evidence="2 3" key="1">
    <citation type="submission" date="2019-05" db="EMBL/GenBank/DDBJ databases">
        <title>Sporisorium graminicola CBS 10092 draft sequencing and annotation.</title>
        <authorList>
            <person name="Solano-Gonzalez S."/>
            <person name="Caddick M.X."/>
            <person name="Darby A."/>
        </authorList>
    </citation>
    <scope>NUCLEOTIDE SEQUENCE [LARGE SCALE GENOMIC DNA]</scope>
    <source>
        <strain evidence="2 3">CBS 10092</strain>
    </source>
</reference>
<dbReference type="AlphaFoldDB" id="A0A4U7KTC4"/>
<feature type="compositionally biased region" description="Basic and acidic residues" evidence="1">
    <location>
        <begin position="49"/>
        <end position="60"/>
    </location>
</feature>